<feature type="transmembrane region" description="Helical" evidence="7">
    <location>
        <begin position="485"/>
        <end position="504"/>
    </location>
</feature>
<reference evidence="8 10" key="2">
    <citation type="journal article" date="2018" name="Plant J.">
        <title>The Physcomitrella patens chromosome-scale assembly reveals moss genome structure and evolution.</title>
        <authorList>
            <person name="Lang D."/>
            <person name="Ullrich K.K."/>
            <person name="Murat F."/>
            <person name="Fuchs J."/>
            <person name="Jenkins J."/>
            <person name="Haas F.B."/>
            <person name="Piednoel M."/>
            <person name="Gundlach H."/>
            <person name="Van Bel M."/>
            <person name="Meyberg R."/>
            <person name="Vives C."/>
            <person name="Morata J."/>
            <person name="Symeonidi A."/>
            <person name="Hiss M."/>
            <person name="Muchero W."/>
            <person name="Kamisugi Y."/>
            <person name="Saleh O."/>
            <person name="Blanc G."/>
            <person name="Decker E.L."/>
            <person name="van Gessel N."/>
            <person name="Grimwood J."/>
            <person name="Hayes R.D."/>
            <person name="Graham S.W."/>
            <person name="Gunter L.E."/>
            <person name="McDaniel S.F."/>
            <person name="Hoernstein S.N.W."/>
            <person name="Larsson A."/>
            <person name="Li F.W."/>
            <person name="Perroud P.F."/>
            <person name="Phillips J."/>
            <person name="Ranjan P."/>
            <person name="Rokshar D.S."/>
            <person name="Rothfels C.J."/>
            <person name="Schneider L."/>
            <person name="Shu S."/>
            <person name="Stevenson D.W."/>
            <person name="Thummler F."/>
            <person name="Tillich M."/>
            <person name="Villarreal Aguilar J.C."/>
            <person name="Widiez T."/>
            <person name="Wong G.K."/>
            <person name="Wymore A."/>
            <person name="Zhang Y."/>
            <person name="Zimmer A.D."/>
            <person name="Quatrano R.S."/>
            <person name="Mayer K.F.X."/>
            <person name="Goodstein D."/>
            <person name="Casacuberta J.M."/>
            <person name="Vandepoele K."/>
            <person name="Reski R."/>
            <person name="Cuming A.C."/>
            <person name="Tuskan G.A."/>
            <person name="Maumus F."/>
            <person name="Salse J."/>
            <person name="Schmutz J."/>
            <person name="Rensing S.A."/>
        </authorList>
    </citation>
    <scope>NUCLEOTIDE SEQUENCE [LARGE SCALE GENOMIC DNA]</scope>
    <source>
        <strain evidence="9 10">cv. Gransden 2004</strain>
    </source>
</reference>
<keyword evidence="4 7" id="KW-0812">Transmembrane</keyword>
<feature type="transmembrane region" description="Helical" evidence="7">
    <location>
        <begin position="251"/>
        <end position="270"/>
    </location>
</feature>
<dbReference type="EMBL" id="ABEU02000010">
    <property type="protein sequence ID" value="PNR46203.1"/>
    <property type="molecule type" value="Genomic_DNA"/>
</dbReference>
<dbReference type="CDD" id="cd17484">
    <property type="entry name" value="MFS_FBT"/>
    <property type="match status" value="1"/>
</dbReference>
<dbReference type="GO" id="GO:0098838">
    <property type="term" value="P:folate transmembrane transport"/>
    <property type="evidence" value="ECO:0000318"/>
    <property type="project" value="GO_Central"/>
</dbReference>
<evidence type="ECO:0000256" key="5">
    <source>
        <dbReference type="ARBA" id="ARBA00022989"/>
    </source>
</evidence>
<evidence type="ECO:0000256" key="4">
    <source>
        <dbReference type="ARBA" id="ARBA00022692"/>
    </source>
</evidence>
<dbReference type="InterPro" id="IPR004324">
    <property type="entry name" value="FBT"/>
</dbReference>
<dbReference type="Proteomes" id="UP000006727">
    <property type="component" value="Chromosome 10"/>
</dbReference>
<evidence type="ECO:0000313" key="10">
    <source>
        <dbReference type="Proteomes" id="UP000006727"/>
    </source>
</evidence>
<dbReference type="RefSeq" id="XP_024386686.1">
    <property type="nucleotide sequence ID" value="XM_024530918.2"/>
</dbReference>
<dbReference type="GeneID" id="112287663"/>
<dbReference type="PANTHER" id="PTHR31585">
    <property type="entry name" value="FOLATE-BIOPTERIN TRANSPORTER 1, CHLOROPLASTIC"/>
    <property type="match status" value="1"/>
</dbReference>
<evidence type="ECO:0000256" key="3">
    <source>
        <dbReference type="ARBA" id="ARBA00022448"/>
    </source>
</evidence>
<evidence type="ECO:0000256" key="1">
    <source>
        <dbReference type="ARBA" id="ARBA00004141"/>
    </source>
</evidence>
<dbReference type="STRING" id="3218.A0A2K1JXE8"/>
<feature type="transmembrane region" description="Helical" evidence="7">
    <location>
        <begin position="91"/>
        <end position="114"/>
    </location>
</feature>
<feature type="transmembrane region" description="Helical" evidence="7">
    <location>
        <begin position="414"/>
        <end position="438"/>
    </location>
</feature>
<feature type="transmembrane region" description="Helical" evidence="7">
    <location>
        <begin position="383"/>
        <end position="402"/>
    </location>
</feature>
<feature type="transmembrane region" description="Helical" evidence="7">
    <location>
        <begin position="182"/>
        <end position="202"/>
    </location>
</feature>
<feature type="transmembrane region" description="Helical" evidence="7">
    <location>
        <begin position="157"/>
        <end position="176"/>
    </location>
</feature>
<keyword evidence="5 7" id="KW-1133">Transmembrane helix</keyword>
<dbReference type="Gramene" id="Pp3c10_2680V3.1">
    <property type="protein sequence ID" value="Pp3c10_2680V3.1"/>
    <property type="gene ID" value="Pp3c10_2680"/>
</dbReference>
<evidence type="ECO:0000313" key="8">
    <source>
        <dbReference type="EMBL" id="PNR46203.1"/>
    </source>
</evidence>
<keyword evidence="6 7" id="KW-0472">Membrane</keyword>
<dbReference type="Gene3D" id="1.20.1250.20">
    <property type="entry name" value="MFS general substrate transporter like domains"/>
    <property type="match status" value="1"/>
</dbReference>
<proteinExistence type="inferred from homology"/>
<dbReference type="RefSeq" id="XP_024386685.1">
    <property type="nucleotide sequence ID" value="XM_024530917.2"/>
</dbReference>
<feature type="transmembrane region" description="Helical" evidence="7">
    <location>
        <begin position="223"/>
        <end position="245"/>
    </location>
</feature>
<dbReference type="GO" id="GO:0016020">
    <property type="term" value="C:membrane"/>
    <property type="evidence" value="ECO:0007669"/>
    <property type="project" value="UniProtKB-SubCell"/>
</dbReference>
<feature type="transmembrane region" description="Helical" evidence="7">
    <location>
        <begin position="450"/>
        <end position="473"/>
    </location>
</feature>
<name>A0A2K1JXE8_PHYPA</name>
<dbReference type="Pfam" id="PF03092">
    <property type="entry name" value="BT1"/>
    <property type="match status" value="1"/>
</dbReference>
<dbReference type="EnsemblPlants" id="Pp3c10_2680V3.1">
    <property type="protein sequence ID" value="Pp3c10_2680V3.1"/>
    <property type="gene ID" value="Pp3c10_2680"/>
</dbReference>
<comment type="similarity">
    <text evidence="2">Belongs to the major facilitator superfamily. Folate-biopterin transporter (TC 2.A.71) family.</text>
</comment>
<organism evidence="8">
    <name type="scientific">Physcomitrium patens</name>
    <name type="common">Spreading-leaved earth moss</name>
    <name type="synonym">Physcomitrella patens</name>
    <dbReference type="NCBI Taxonomy" id="3218"/>
    <lineage>
        <taxon>Eukaryota</taxon>
        <taxon>Viridiplantae</taxon>
        <taxon>Streptophyta</taxon>
        <taxon>Embryophyta</taxon>
        <taxon>Bryophyta</taxon>
        <taxon>Bryophytina</taxon>
        <taxon>Bryopsida</taxon>
        <taxon>Funariidae</taxon>
        <taxon>Funariales</taxon>
        <taxon>Funariaceae</taxon>
        <taxon>Physcomitrium</taxon>
    </lineage>
</organism>
<dbReference type="RefSeq" id="XP_024386684.1">
    <property type="nucleotide sequence ID" value="XM_024530916.2"/>
</dbReference>
<evidence type="ECO:0008006" key="11">
    <source>
        <dbReference type="Google" id="ProtNLM"/>
    </source>
</evidence>
<dbReference type="InterPro" id="IPR036259">
    <property type="entry name" value="MFS_trans_sf"/>
</dbReference>
<reference evidence="8 10" key="1">
    <citation type="journal article" date="2008" name="Science">
        <title>The Physcomitrella genome reveals evolutionary insights into the conquest of land by plants.</title>
        <authorList>
            <person name="Rensing S."/>
            <person name="Lang D."/>
            <person name="Zimmer A."/>
            <person name="Terry A."/>
            <person name="Salamov A."/>
            <person name="Shapiro H."/>
            <person name="Nishiyama T."/>
            <person name="Perroud P.-F."/>
            <person name="Lindquist E."/>
            <person name="Kamisugi Y."/>
            <person name="Tanahashi T."/>
            <person name="Sakakibara K."/>
            <person name="Fujita T."/>
            <person name="Oishi K."/>
            <person name="Shin-I T."/>
            <person name="Kuroki Y."/>
            <person name="Toyoda A."/>
            <person name="Suzuki Y."/>
            <person name="Hashimoto A."/>
            <person name="Yamaguchi K."/>
            <person name="Sugano A."/>
            <person name="Kohara Y."/>
            <person name="Fujiyama A."/>
            <person name="Anterola A."/>
            <person name="Aoki S."/>
            <person name="Ashton N."/>
            <person name="Barbazuk W.B."/>
            <person name="Barker E."/>
            <person name="Bennetzen J."/>
            <person name="Bezanilla M."/>
            <person name="Blankenship R."/>
            <person name="Cho S.H."/>
            <person name="Dutcher S."/>
            <person name="Estelle M."/>
            <person name="Fawcett J.A."/>
            <person name="Gundlach H."/>
            <person name="Hanada K."/>
            <person name="Heyl A."/>
            <person name="Hicks K.A."/>
            <person name="Hugh J."/>
            <person name="Lohr M."/>
            <person name="Mayer K."/>
            <person name="Melkozernov A."/>
            <person name="Murata T."/>
            <person name="Nelson D."/>
            <person name="Pils B."/>
            <person name="Prigge M."/>
            <person name="Reiss B."/>
            <person name="Renner T."/>
            <person name="Rombauts S."/>
            <person name="Rushton P."/>
            <person name="Sanderfoot A."/>
            <person name="Schween G."/>
            <person name="Shiu S.-H."/>
            <person name="Stueber K."/>
            <person name="Theodoulou F.L."/>
            <person name="Tu H."/>
            <person name="Van de Peer Y."/>
            <person name="Verrier P.J."/>
            <person name="Waters E."/>
            <person name="Wood A."/>
            <person name="Yang L."/>
            <person name="Cove D."/>
            <person name="Cuming A."/>
            <person name="Hasebe M."/>
            <person name="Lucas S."/>
            <person name="Mishler D.B."/>
            <person name="Reski R."/>
            <person name="Grigoriev I."/>
            <person name="Quatrano R.S."/>
            <person name="Boore J.L."/>
        </authorList>
    </citation>
    <scope>NUCLEOTIDE SEQUENCE [LARGE SCALE GENOMIC DNA]</scope>
    <source>
        <strain evidence="9 10">cv. Gransden 2004</strain>
    </source>
</reference>
<evidence type="ECO:0000256" key="6">
    <source>
        <dbReference type="ARBA" id="ARBA00023136"/>
    </source>
</evidence>
<evidence type="ECO:0000313" key="9">
    <source>
        <dbReference type="EnsemblPlants" id="Pp3c10_2680V3.1"/>
    </source>
</evidence>
<accession>A0A2K1JXE8</accession>
<dbReference type="AlphaFoldDB" id="A0A2K1JXE8"/>
<dbReference type="InterPro" id="IPR039309">
    <property type="entry name" value="BT1"/>
</dbReference>
<dbReference type="SUPFAM" id="SSF103473">
    <property type="entry name" value="MFS general substrate transporter"/>
    <property type="match status" value="1"/>
</dbReference>
<comment type="subcellular location">
    <subcellularLocation>
        <location evidence="1">Membrane</location>
        <topology evidence="1">Multi-pass membrane protein</topology>
    </subcellularLocation>
</comment>
<protein>
    <recommendedName>
        <fullName evidence="11">Biopterin transport-related protein BT1</fullName>
    </recommendedName>
</protein>
<gene>
    <name evidence="9" type="primary">LOC112287663</name>
    <name evidence="8" type="ORF">PHYPA_013322</name>
</gene>
<feature type="transmembrane region" description="Helical" evidence="7">
    <location>
        <begin position="126"/>
        <end position="145"/>
    </location>
</feature>
<dbReference type="NCBIfam" id="TIGR00788">
    <property type="entry name" value="fbt"/>
    <property type="match status" value="1"/>
</dbReference>
<dbReference type="PaxDb" id="3218-PP1S245_5V6.4"/>
<evidence type="ECO:0000256" key="2">
    <source>
        <dbReference type="ARBA" id="ARBA00007015"/>
    </source>
</evidence>
<dbReference type="OrthoDB" id="754047at2759"/>
<feature type="transmembrane region" description="Helical" evidence="7">
    <location>
        <begin position="357"/>
        <end position="377"/>
    </location>
</feature>
<dbReference type="GO" id="GO:0008517">
    <property type="term" value="F:folic acid transmembrane transporter activity"/>
    <property type="evidence" value="ECO:0000318"/>
    <property type="project" value="GO_Central"/>
</dbReference>
<reference evidence="9" key="3">
    <citation type="submission" date="2020-12" db="UniProtKB">
        <authorList>
            <consortium name="EnsemblPlants"/>
        </authorList>
    </citation>
    <scope>IDENTIFICATION</scope>
</reference>
<keyword evidence="10" id="KW-1185">Reference proteome</keyword>
<keyword evidence="3" id="KW-0813">Transport</keyword>
<sequence>MLDQELQIVAGRRATSADRSAFASISPEASTSIDVTKMDEPVLKPQDPEPEGEEVGLLADTNNVPQFQRKVLSTRKKRWQLFGVEMSPDTIAIAMVYFVQGILGLSRLAVSYFLKDDLHLDPAEAALLQGLSALPWLIKPLYGFISDGVPLFGYRRRSYLVLCGLLGASSWFALATVVNNKYAAVSAILLSSLSVAFSDVVVDSMVVERARGESQVTSGSLQSLCWGSSATGGIVSAYFSGYFVATYGVRFVFAITALLPLITSVVAILVKEERRRASTVVDLEALELSGASPRLGFLETSRSQLICLWATVKEPNIFMPTIFIFLWQATPTSDTAMFFFTTNQLGFGAEFMGRVRLVTAIASLAGVGVYNACLKHVALKKIFFWSTIVGTLLGLTQLLLVTGINRKIGIGDQWFTLGDTLVLTVLGQVSFMPILVLAARLCPPGVEATLFATLMSISNGANVTGGFFGAGLTKLLGVTSQSFKHLALLLVICNLSSLLPLPFLGLLPSESDMDAAVEKAEKALLERRPSWVALEERNSNPTLEPMKH</sequence>
<dbReference type="OMA" id="PWALKMP"/>
<evidence type="ECO:0000256" key="7">
    <source>
        <dbReference type="SAM" id="Phobius"/>
    </source>
</evidence>
<dbReference type="PANTHER" id="PTHR31585:SF0">
    <property type="entry name" value="FOLATE-BIOPTERIN TRANSPORTER 1, CHLOROPLASTIC"/>
    <property type="match status" value="1"/>
</dbReference>